<evidence type="ECO:0000313" key="2">
    <source>
        <dbReference type="Proteomes" id="UP000516424"/>
    </source>
</evidence>
<name>A0AB33ICD1_ACEAC</name>
<evidence type="ECO:0000313" key="1">
    <source>
        <dbReference type="EMBL" id="BCK75269.1"/>
    </source>
</evidence>
<organism evidence="1 2">
    <name type="scientific">Acetobacter aceti NBRC 14818</name>
    <dbReference type="NCBI Taxonomy" id="887700"/>
    <lineage>
        <taxon>Bacteria</taxon>
        <taxon>Pseudomonadati</taxon>
        <taxon>Pseudomonadota</taxon>
        <taxon>Alphaproteobacteria</taxon>
        <taxon>Acetobacterales</taxon>
        <taxon>Acetobacteraceae</taxon>
        <taxon>Acetobacter</taxon>
        <taxon>Acetobacter subgen. Acetobacter</taxon>
    </lineage>
</organism>
<dbReference type="EMBL" id="AP023410">
    <property type="protein sequence ID" value="BCK75269.1"/>
    <property type="molecule type" value="Genomic_DNA"/>
</dbReference>
<gene>
    <name evidence="1" type="ORF">EMQ_0875</name>
</gene>
<protein>
    <submittedName>
        <fullName evidence="1">Uncharacterized protein</fullName>
    </submittedName>
</protein>
<proteinExistence type="predicted"/>
<dbReference type="AlphaFoldDB" id="A0AB33ICD1"/>
<accession>A0AB33ICD1</accession>
<reference evidence="1 2" key="1">
    <citation type="journal article" date="2011" name="Microbiology">
        <title>Transcriptome response to different carbon sources in Acetobacter aceti.</title>
        <authorList>
            <person name="Sakurai K."/>
            <person name="Arai H."/>
            <person name="Ishii M."/>
            <person name="Igarashi Y."/>
        </authorList>
    </citation>
    <scope>NUCLEOTIDE SEQUENCE [LARGE SCALE GENOMIC DNA]</scope>
    <source>
        <strain evidence="1 2">NBRC 14818</strain>
    </source>
</reference>
<sequence>MQRTLNAAYAQPYDLNINYHSLHPEAHKVRATPEPGGDRISRQDRLFQTTPHLQSGTELDLNTFRAHFESYWQI</sequence>
<keyword evidence="2" id="KW-1185">Reference proteome</keyword>
<dbReference type="Proteomes" id="UP000516424">
    <property type="component" value="Chromosome"/>
</dbReference>